<dbReference type="AlphaFoldDB" id="A0A451BDG1"/>
<evidence type="ECO:0000313" key="4">
    <source>
        <dbReference type="EMBL" id="VFK76321.1"/>
    </source>
</evidence>
<gene>
    <name evidence="2" type="ORF">BECKMB1821G_GA0114241_105113</name>
    <name evidence="4" type="ORF">BECKMB1821H_GA0114242_105113</name>
    <name evidence="3" type="ORF">BECKMB1821I_GA0114274_105213</name>
</gene>
<dbReference type="EMBL" id="CAADGH010000051">
    <property type="protein sequence ID" value="VFK76321.1"/>
    <property type="molecule type" value="Genomic_DNA"/>
</dbReference>
<name>A0A451BDG1_9GAMM</name>
<organism evidence="4">
    <name type="scientific">Candidatus Kentrum sp. MB</name>
    <dbReference type="NCBI Taxonomy" id="2138164"/>
    <lineage>
        <taxon>Bacteria</taxon>
        <taxon>Pseudomonadati</taxon>
        <taxon>Pseudomonadota</taxon>
        <taxon>Gammaproteobacteria</taxon>
        <taxon>Candidatus Kentrum</taxon>
    </lineage>
</organism>
<evidence type="ECO:0000313" key="2">
    <source>
        <dbReference type="EMBL" id="VFK29608.1"/>
    </source>
</evidence>
<dbReference type="NCBIfam" id="TIGR02622">
    <property type="entry name" value="CDP_4_6_dhtase"/>
    <property type="match status" value="1"/>
</dbReference>
<proteinExistence type="predicted"/>
<dbReference type="InterPro" id="IPR013445">
    <property type="entry name" value="CDP_4_6_deHydtase"/>
</dbReference>
<reference evidence="4" key="1">
    <citation type="submission" date="2019-02" db="EMBL/GenBank/DDBJ databases">
        <authorList>
            <person name="Gruber-Vodicka R. H."/>
            <person name="Seah K. B. B."/>
        </authorList>
    </citation>
    <scope>NUCLEOTIDE SEQUENCE</scope>
    <source>
        <strain evidence="2">BECK_BZ197</strain>
        <strain evidence="4">BECK_BZ198</strain>
        <strain evidence="3">BECK_BZ199</strain>
    </source>
</reference>
<dbReference type="SUPFAM" id="SSF51735">
    <property type="entry name" value="NAD(P)-binding Rossmann-fold domains"/>
    <property type="match status" value="1"/>
</dbReference>
<dbReference type="InterPro" id="IPR036291">
    <property type="entry name" value="NAD(P)-bd_dom_sf"/>
</dbReference>
<dbReference type="Pfam" id="PF16363">
    <property type="entry name" value="GDP_Man_Dehyd"/>
    <property type="match status" value="1"/>
</dbReference>
<dbReference type="PANTHER" id="PTHR43000">
    <property type="entry name" value="DTDP-D-GLUCOSE 4,6-DEHYDRATASE-RELATED"/>
    <property type="match status" value="1"/>
</dbReference>
<accession>A0A451BDG1</accession>
<evidence type="ECO:0000259" key="1">
    <source>
        <dbReference type="Pfam" id="PF16363"/>
    </source>
</evidence>
<evidence type="ECO:0000313" key="3">
    <source>
        <dbReference type="EMBL" id="VFK33725.1"/>
    </source>
</evidence>
<dbReference type="Gene3D" id="3.90.25.10">
    <property type="entry name" value="UDP-galactose 4-epimerase, domain 1"/>
    <property type="match status" value="1"/>
</dbReference>
<dbReference type="Gene3D" id="3.40.50.720">
    <property type="entry name" value="NAD(P)-binding Rossmann-like Domain"/>
    <property type="match status" value="1"/>
</dbReference>
<dbReference type="InterPro" id="IPR016040">
    <property type="entry name" value="NAD(P)-bd_dom"/>
</dbReference>
<feature type="domain" description="NAD(P)-binding" evidence="1">
    <location>
        <begin position="14"/>
        <end position="324"/>
    </location>
</feature>
<dbReference type="EMBL" id="CAADFQ010000052">
    <property type="protein sequence ID" value="VFK33725.1"/>
    <property type="molecule type" value="Genomic_DNA"/>
</dbReference>
<dbReference type="CDD" id="cd05252">
    <property type="entry name" value="CDP_GD_SDR_e"/>
    <property type="match status" value="1"/>
</dbReference>
<dbReference type="EMBL" id="CAADFO010000051">
    <property type="protein sequence ID" value="VFK29608.1"/>
    <property type="molecule type" value="Genomic_DNA"/>
</dbReference>
<sequence>MEISEFWRGKRVFLTGHTGFKGSWLALWLLRMGAEVYGYALEPDTDPALFEQLALRQDVDHCIGDIRDADTLNARVQDVQPDIVFHLAAQPLVLHSYDEPRSTWQTNVMGSINLLEALRQLENRCAVVMVTTDKVYENRDWAFAYREIDPLGGHDPYSASKAGMELATSSWRRSFFATESPIRIASARAGNVIGGGDWATNRILPDIVRALIADHRIAVRNPNAVRPWQHVLEPLFGYIRLAEGLYAEGSFALESAFNFGPEARDCRTVKELVETVLALWSGNWRDASDPTAPHEAELLTLSIEKARANLGWAPRWCFEDAIRHTVDWYRSVNQGTQARDISSEQIEIYCRS</sequence>
<protein>
    <submittedName>
        <fullName evidence="4">CDP-glucose 4,6-dehydratase</fullName>
    </submittedName>
</protein>